<dbReference type="PROSITE" id="PS51269">
    <property type="entry name" value="COMM"/>
    <property type="match status" value="1"/>
</dbReference>
<accession>A0A9W6ZHJ8</accession>
<sequence>MLVPPPHSALIISALRSSRLSLQSSFSLAAVRAPSLSSFRWRVDVSISTESLGKAFKPTVLCEVGTDDGRTRTFEMPVEQFHNLRYSVAKVLRNMEEIERHPIMRLAFQADMEAFEKGDGTE</sequence>
<dbReference type="GO" id="GO:0005634">
    <property type="term" value="C:nucleus"/>
    <property type="evidence" value="ECO:0007669"/>
    <property type="project" value="TreeGrafter"/>
</dbReference>
<keyword evidence="5" id="KW-1185">Reference proteome</keyword>
<name>A0A9W6ZHJ8_9STRA</name>
<dbReference type="PANTHER" id="PTHR15666">
    <property type="entry name" value="COMM DOMAIN CONTAINING PROTEIN 5"/>
    <property type="match status" value="1"/>
</dbReference>
<gene>
    <name evidence="4" type="ORF">TrRE_jg11681</name>
</gene>
<dbReference type="AlphaFoldDB" id="A0A9W6ZHJ8"/>
<organism evidence="4 5">
    <name type="scientific">Triparma retinervis</name>
    <dbReference type="NCBI Taxonomy" id="2557542"/>
    <lineage>
        <taxon>Eukaryota</taxon>
        <taxon>Sar</taxon>
        <taxon>Stramenopiles</taxon>
        <taxon>Ochrophyta</taxon>
        <taxon>Bolidophyceae</taxon>
        <taxon>Parmales</taxon>
        <taxon>Triparmaceae</taxon>
        <taxon>Triparma</taxon>
    </lineage>
</organism>
<comment type="similarity">
    <text evidence="2">Belongs to the COMM domain-containing protein 5 family.</text>
</comment>
<dbReference type="InterPro" id="IPR037357">
    <property type="entry name" value="COMMD5"/>
</dbReference>
<proteinExistence type="inferred from homology"/>
<evidence type="ECO:0000256" key="1">
    <source>
        <dbReference type="ARBA" id="ARBA00016556"/>
    </source>
</evidence>
<protein>
    <recommendedName>
        <fullName evidence="1">COMM domain-containing protein 5</fullName>
    </recommendedName>
</protein>
<evidence type="ECO:0000313" key="5">
    <source>
        <dbReference type="Proteomes" id="UP001165082"/>
    </source>
</evidence>
<evidence type="ECO:0000259" key="3">
    <source>
        <dbReference type="PROSITE" id="PS51269"/>
    </source>
</evidence>
<dbReference type="OrthoDB" id="203754at2759"/>
<comment type="caution">
    <text evidence="4">The sequence shown here is derived from an EMBL/GenBank/DDBJ whole genome shotgun (WGS) entry which is preliminary data.</text>
</comment>
<feature type="domain" description="COMM" evidence="3">
    <location>
        <begin position="35"/>
        <end position="99"/>
    </location>
</feature>
<evidence type="ECO:0000256" key="2">
    <source>
        <dbReference type="ARBA" id="ARBA00093452"/>
    </source>
</evidence>
<reference evidence="4" key="1">
    <citation type="submission" date="2022-07" db="EMBL/GenBank/DDBJ databases">
        <title>Genome analysis of Parmales, a sister group of diatoms, reveals the evolutionary specialization of diatoms from phago-mixotrophs to photoautotrophs.</title>
        <authorList>
            <person name="Ban H."/>
            <person name="Sato S."/>
            <person name="Yoshikawa S."/>
            <person name="Kazumasa Y."/>
            <person name="Nakamura Y."/>
            <person name="Ichinomiya M."/>
            <person name="Saitoh K."/>
            <person name="Sato N."/>
            <person name="Blanc-Mathieu R."/>
            <person name="Endo H."/>
            <person name="Kuwata A."/>
            <person name="Ogata H."/>
        </authorList>
    </citation>
    <scope>NUCLEOTIDE SEQUENCE</scope>
</reference>
<evidence type="ECO:0000313" key="4">
    <source>
        <dbReference type="EMBL" id="GMH51173.1"/>
    </source>
</evidence>
<dbReference type="Proteomes" id="UP001165082">
    <property type="component" value="Unassembled WGS sequence"/>
</dbReference>
<dbReference type="Pfam" id="PF07258">
    <property type="entry name" value="COMM_domain"/>
    <property type="match status" value="1"/>
</dbReference>
<dbReference type="InterPro" id="IPR017920">
    <property type="entry name" value="COMM"/>
</dbReference>
<dbReference type="PANTHER" id="PTHR15666:SF1">
    <property type="entry name" value="COMM DOMAIN-CONTAINING PROTEIN 5"/>
    <property type="match status" value="1"/>
</dbReference>
<dbReference type="EMBL" id="BRXZ01001969">
    <property type="protein sequence ID" value="GMH51173.1"/>
    <property type="molecule type" value="Genomic_DNA"/>
</dbReference>